<sequence>MSEWIGFRRDDDAPLAQFVVAFNGASWTDPVTLDPTSRQCLNFLSFAVETMEPSLESLINVDLQIKEWRSLNKEVKAMWLRAYSFNKANNVVYFMLFVEMLTAQIDFLHIEFPDMKAIGICDSLGCYNAHAVNIVSAIFMATGPDLAQNIDSSHHITMMLAHLFVTLSRLSSSMNRISSVGRTSVSKGQQEDPFRKPQPGMWGIMKSYYFTQQVSWVQIGNLTLAVTMQLWQMGLLLFPLTAAFSLMHTVV</sequence>
<keyword evidence="2" id="KW-1185">Reference proteome</keyword>
<dbReference type="Proteomes" id="UP001056120">
    <property type="component" value="Linkage Group LG27"/>
</dbReference>
<accession>A0ACB8YSE0</accession>
<gene>
    <name evidence="1" type="ORF">L1987_81990</name>
</gene>
<proteinExistence type="predicted"/>
<reference evidence="2" key="1">
    <citation type="journal article" date="2022" name="Mol. Ecol. Resour.">
        <title>The genomes of chicory, endive, great burdock and yacon provide insights into Asteraceae palaeo-polyploidization history and plant inulin production.</title>
        <authorList>
            <person name="Fan W."/>
            <person name="Wang S."/>
            <person name="Wang H."/>
            <person name="Wang A."/>
            <person name="Jiang F."/>
            <person name="Liu H."/>
            <person name="Zhao H."/>
            <person name="Xu D."/>
            <person name="Zhang Y."/>
        </authorList>
    </citation>
    <scope>NUCLEOTIDE SEQUENCE [LARGE SCALE GENOMIC DNA]</scope>
    <source>
        <strain evidence="2">cv. Yunnan</strain>
    </source>
</reference>
<protein>
    <submittedName>
        <fullName evidence="1">Uncharacterized protein</fullName>
    </submittedName>
</protein>
<evidence type="ECO:0000313" key="2">
    <source>
        <dbReference type="Proteomes" id="UP001056120"/>
    </source>
</evidence>
<dbReference type="EMBL" id="CM042044">
    <property type="protein sequence ID" value="KAI3688279.1"/>
    <property type="molecule type" value="Genomic_DNA"/>
</dbReference>
<reference evidence="1 2" key="2">
    <citation type="journal article" date="2022" name="Mol. Ecol. Resour.">
        <title>The genomes of chicory, endive, great burdock and yacon provide insights into Asteraceae paleo-polyploidization history and plant inulin production.</title>
        <authorList>
            <person name="Fan W."/>
            <person name="Wang S."/>
            <person name="Wang H."/>
            <person name="Wang A."/>
            <person name="Jiang F."/>
            <person name="Liu H."/>
            <person name="Zhao H."/>
            <person name="Xu D."/>
            <person name="Zhang Y."/>
        </authorList>
    </citation>
    <scope>NUCLEOTIDE SEQUENCE [LARGE SCALE GENOMIC DNA]</scope>
    <source>
        <strain evidence="2">cv. Yunnan</strain>
        <tissue evidence="1">Leaves</tissue>
    </source>
</reference>
<evidence type="ECO:0000313" key="1">
    <source>
        <dbReference type="EMBL" id="KAI3688279.1"/>
    </source>
</evidence>
<organism evidence="1 2">
    <name type="scientific">Smallanthus sonchifolius</name>
    <dbReference type="NCBI Taxonomy" id="185202"/>
    <lineage>
        <taxon>Eukaryota</taxon>
        <taxon>Viridiplantae</taxon>
        <taxon>Streptophyta</taxon>
        <taxon>Embryophyta</taxon>
        <taxon>Tracheophyta</taxon>
        <taxon>Spermatophyta</taxon>
        <taxon>Magnoliopsida</taxon>
        <taxon>eudicotyledons</taxon>
        <taxon>Gunneridae</taxon>
        <taxon>Pentapetalae</taxon>
        <taxon>asterids</taxon>
        <taxon>campanulids</taxon>
        <taxon>Asterales</taxon>
        <taxon>Asteraceae</taxon>
        <taxon>Asteroideae</taxon>
        <taxon>Heliantheae alliance</taxon>
        <taxon>Millerieae</taxon>
        <taxon>Smallanthus</taxon>
    </lineage>
</organism>
<comment type="caution">
    <text evidence="1">The sequence shown here is derived from an EMBL/GenBank/DDBJ whole genome shotgun (WGS) entry which is preliminary data.</text>
</comment>
<name>A0ACB8YSE0_9ASTR</name>